<dbReference type="SMART" id="SM00869">
    <property type="entry name" value="Autotransporter"/>
    <property type="match status" value="1"/>
</dbReference>
<comment type="caution">
    <text evidence="3">The sequence shown here is derived from an EMBL/GenBank/DDBJ whole genome shotgun (WGS) entry which is preliminary data.</text>
</comment>
<dbReference type="Pfam" id="PF03797">
    <property type="entry name" value="Autotransporter"/>
    <property type="match status" value="1"/>
</dbReference>
<dbReference type="InterPro" id="IPR036709">
    <property type="entry name" value="Autotransporte_beta_dom_sf"/>
</dbReference>
<dbReference type="Pfam" id="PF18883">
    <property type="entry name" value="AC_1"/>
    <property type="match status" value="1"/>
</dbReference>
<dbReference type="InterPro" id="IPR012332">
    <property type="entry name" value="Autotransporter_pectin_lyase_C"/>
</dbReference>
<dbReference type="Gene3D" id="2.160.20.20">
    <property type="match status" value="1"/>
</dbReference>
<organism evidence="3 4">
    <name type="scientific">Pseudomonas azadiae</name>
    <dbReference type="NCBI Taxonomy" id="2843612"/>
    <lineage>
        <taxon>Bacteria</taxon>
        <taxon>Pseudomonadati</taxon>
        <taxon>Pseudomonadota</taxon>
        <taxon>Gammaproteobacteria</taxon>
        <taxon>Pseudomonadales</taxon>
        <taxon>Pseudomonadaceae</taxon>
        <taxon>Pseudomonas</taxon>
    </lineage>
</organism>
<dbReference type="CDD" id="cd01344">
    <property type="entry name" value="PL2_Passenger_AT"/>
    <property type="match status" value="1"/>
</dbReference>
<protein>
    <submittedName>
        <fullName evidence="3">Autotransporter outer membrane beta-barrel domain-containing protein</fullName>
    </submittedName>
</protein>
<dbReference type="Proteomes" id="UP001048976">
    <property type="component" value="Unassembled WGS sequence"/>
</dbReference>
<dbReference type="SUPFAM" id="SSF51126">
    <property type="entry name" value="Pectin lyase-like"/>
    <property type="match status" value="1"/>
</dbReference>
<dbReference type="InterPro" id="IPR043990">
    <property type="entry name" value="AC_1"/>
</dbReference>
<dbReference type="PROSITE" id="PS51208">
    <property type="entry name" value="AUTOTRANSPORTER"/>
    <property type="match status" value="1"/>
</dbReference>
<dbReference type="SUPFAM" id="SSF103515">
    <property type="entry name" value="Autotransporter"/>
    <property type="match status" value="1"/>
</dbReference>
<gene>
    <name evidence="3" type="ORF">KVG91_22945</name>
</gene>
<accession>A0ABS6P4Q0</accession>
<proteinExistence type="predicted"/>
<sequence>MRMRISHLLFLGITCSAALVTWSSLTHGACAIVPTAGNDTFICDSGISAAFTDTGGDNTLTMSGTGTIAGNATFGAGIDIVTLLDASSTGMQINGSLNQGDGDNILQMNNGTITGSVIQGAGRDIVQFSGGSIGEVLQGAGVDIYTMSAGTVTGDVDQGDGLDDFVMNAGTIVGAFLSGDRATMTGGSIGRVNMLLDDNVFDMKGGTIVANLVTGFGNDTIRVSGPSYIGGNISLSGGTDRVTITGGTVNGQILTSLGEDRLEWVGGGQVNSFILMGGDNDTALLQNLTETIVASTPLIDGGLGVDTLTLDNSQLSTPERYMSWETVNLDNNATLNLGGTFTLGDAGTGTGTMNVNGSSVLVVSTGVLASFDPAQLATLNNRGMIDMVRGSSTASDTFTVNGNYTGTDGQLNLQTVLGDETSLSDKLVISGGAIQGTTDLFVTNLGGAGAATLQDGIQVVQAINGATGPGTAFTLGNAVSAGAFDYYLFKGGATAGTEQSYYLRSTLPVTPLPTPEDPPVQLPIPVDGTPPLPPNPGGKEIPLYRPEVPVYSAQLPAADQMVRATMGTYHERMGDQSAQQTGGTRGGWGRVYGNRSRQQFEGTVSPTLDSSVKGFQVGTDVYAHTDDSGRTQHAGLFVGHSTLKGNVKGFNGGWEDKDAGKTTLRGDSVGGYWTLIGANQAYVDLVVMGTRLYGNNESDRGVKMKTRGRNLTGSAEVGWPFPVSERWVIEPQAQLIVGKTRLDSQNDRISEVEFKADTHVTTRLGARLRGDFLASNMPFRPYLRANVWHASAGDNSVIFNDATRIDTEQKSTTLQVSLGATLQVADGVNLYGEMGYNRNLDSNSYNGQEAGVGLRVNF</sequence>
<dbReference type="InterPro" id="IPR011050">
    <property type="entry name" value="Pectin_lyase_fold/virulence"/>
</dbReference>
<feature type="chain" id="PRO_5046583312" evidence="1">
    <location>
        <begin position="32"/>
        <end position="858"/>
    </location>
</feature>
<dbReference type="EMBL" id="JAHSTY010000002">
    <property type="protein sequence ID" value="MBV4455443.1"/>
    <property type="molecule type" value="Genomic_DNA"/>
</dbReference>
<dbReference type="InterPro" id="IPR006315">
    <property type="entry name" value="OM_autotransptr_brl_dom"/>
</dbReference>
<evidence type="ECO:0000259" key="2">
    <source>
        <dbReference type="PROSITE" id="PS51208"/>
    </source>
</evidence>
<evidence type="ECO:0000313" key="4">
    <source>
        <dbReference type="Proteomes" id="UP001048976"/>
    </source>
</evidence>
<evidence type="ECO:0000313" key="3">
    <source>
        <dbReference type="EMBL" id="MBV4455443.1"/>
    </source>
</evidence>
<evidence type="ECO:0000256" key="1">
    <source>
        <dbReference type="SAM" id="SignalP"/>
    </source>
</evidence>
<dbReference type="Gene3D" id="2.40.128.130">
    <property type="entry name" value="Autotransporter beta-domain"/>
    <property type="match status" value="1"/>
</dbReference>
<keyword evidence="1" id="KW-0732">Signal</keyword>
<dbReference type="InterPro" id="IPR005546">
    <property type="entry name" value="Autotransporte_beta"/>
</dbReference>
<dbReference type="NCBIfam" id="TIGR01414">
    <property type="entry name" value="autotrans_barl"/>
    <property type="match status" value="1"/>
</dbReference>
<feature type="domain" description="Autotransporter" evidence="2">
    <location>
        <begin position="580"/>
        <end position="858"/>
    </location>
</feature>
<name>A0ABS6P4Q0_9PSED</name>
<reference evidence="3" key="1">
    <citation type="submission" date="2021-06" db="EMBL/GenBank/DDBJ databases">
        <title>Updating the genus Pseudomonas: Description of 43 new species and partition of the Pseudomonas putida group.</title>
        <authorList>
            <person name="Girard L."/>
            <person name="Lood C."/>
            <person name="Vandamme P."/>
            <person name="Rokni-Zadeh H."/>
            <person name="Van Noort V."/>
            <person name="Hofte M."/>
            <person name="Lavigne R."/>
            <person name="De Mot R."/>
        </authorList>
    </citation>
    <scope>NUCLEOTIDE SEQUENCE</scope>
    <source>
        <strain evidence="3">SWRI103</strain>
    </source>
</reference>
<feature type="signal peptide" evidence="1">
    <location>
        <begin position="1"/>
        <end position="31"/>
    </location>
</feature>
<keyword evidence="4" id="KW-1185">Reference proteome</keyword>
<dbReference type="RefSeq" id="WP_169378704.1">
    <property type="nucleotide sequence ID" value="NZ_JAHSTY010000002.1"/>
</dbReference>